<dbReference type="Gene3D" id="1.20.58.340">
    <property type="entry name" value="Magnesium transport protein CorA, transmembrane region"/>
    <property type="match status" value="1"/>
</dbReference>
<dbReference type="Proteomes" id="UP001172159">
    <property type="component" value="Unassembled WGS sequence"/>
</dbReference>
<accession>A0AA40BLA4</accession>
<dbReference type="EMBL" id="JAUKTV010000006">
    <property type="protein sequence ID" value="KAK0736223.1"/>
    <property type="molecule type" value="Genomic_DNA"/>
</dbReference>
<keyword evidence="2" id="KW-0812">Transmembrane</keyword>
<feature type="transmembrane region" description="Helical" evidence="2">
    <location>
        <begin position="453"/>
        <end position="477"/>
    </location>
</feature>
<feature type="transmembrane region" description="Helical" evidence="2">
    <location>
        <begin position="489"/>
        <end position="511"/>
    </location>
</feature>
<sequence>MDWINPDSDFTDHDFTIFSYPYVHVPARDAYKKETGLDSDSDLFSLGPEPEQRQRAVAMWKTEADEFAMRDQLTRGMGQEQVLKHNSELWTLMERNVPGAYAIICPRAPEVFPGQPSLITDLPFAEEIWKHATDKFHVHRSITRTILRNVAYFSAIRHRRQGSGQFQISYTSRTTSSLPDDIALSSTYVPSLGSTFSIIYGSDEIQMEAVWNRLQESASSHAHKHPLLMVGIFAELERERLVNLAERLADQFTLSSDFLETDDDSTSEGGQGSLKHAKMQEYLGICLKSRTLVDHIRSMKRQLLKVLTELDQLEECWLSESYRDLFFQREEQRRQAEEKARNKAESEKDGKPLAEGMPKGEKVETSSDTLREQETKSLIQTSNKMRQRISDILDEYDDKIDECKKMAQNLSLAMQAAWNQTARQDAAVNVRIAQANTTIALETKSESAMMRSIALLTMVFLPLSCVASVFSTTLFNWSPGEGEPVVSKYIWVLAVIAIVLTLVVVCIWYLFTDREKKRERERVKSWEIPLPGEMV</sequence>
<dbReference type="AlphaFoldDB" id="A0AA40BLA4"/>
<comment type="caution">
    <text evidence="3">The sequence shown here is derived from an EMBL/GenBank/DDBJ whole genome shotgun (WGS) entry which is preliminary data.</text>
</comment>
<keyword evidence="4" id="KW-1185">Reference proteome</keyword>
<protein>
    <submittedName>
        <fullName evidence="3">Uncharacterized protein</fullName>
    </submittedName>
</protein>
<proteinExistence type="predicted"/>
<name>A0AA40BLA4_9PEZI</name>
<evidence type="ECO:0000313" key="3">
    <source>
        <dbReference type="EMBL" id="KAK0736223.1"/>
    </source>
</evidence>
<evidence type="ECO:0000313" key="4">
    <source>
        <dbReference type="Proteomes" id="UP001172159"/>
    </source>
</evidence>
<keyword evidence="2" id="KW-0472">Membrane</keyword>
<organism evidence="3 4">
    <name type="scientific">Apiosordaria backusii</name>
    <dbReference type="NCBI Taxonomy" id="314023"/>
    <lineage>
        <taxon>Eukaryota</taxon>
        <taxon>Fungi</taxon>
        <taxon>Dikarya</taxon>
        <taxon>Ascomycota</taxon>
        <taxon>Pezizomycotina</taxon>
        <taxon>Sordariomycetes</taxon>
        <taxon>Sordariomycetidae</taxon>
        <taxon>Sordariales</taxon>
        <taxon>Lasiosphaeriaceae</taxon>
        <taxon>Apiosordaria</taxon>
    </lineage>
</organism>
<keyword evidence="2" id="KW-1133">Transmembrane helix</keyword>
<evidence type="ECO:0000256" key="1">
    <source>
        <dbReference type="SAM" id="MobiDB-lite"/>
    </source>
</evidence>
<evidence type="ECO:0000256" key="2">
    <source>
        <dbReference type="SAM" id="Phobius"/>
    </source>
</evidence>
<gene>
    <name evidence="3" type="ORF">B0T21DRAFT_366539</name>
</gene>
<feature type="region of interest" description="Disordered" evidence="1">
    <location>
        <begin position="336"/>
        <end position="373"/>
    </location>
</feature>
<reference evidence="3" key="1">
    <citation type="submission" date="2023-06" db="EMBL/GenBank/DDBJ databases">
        <title>Genome-scale phylogeny and comparative genomics of the fungal order Sordariales.</title>
        <authorList>
            <consortium name="Lawrence Berkeley National Laboratory"/>
            <person name="Hensen N."/>
            <person name="Bonometti L."/>
            <person name="Westerberg I."/>
            <person name="Brannstrom I.O."/>
            <person name="Guillou S."/>
            <person name="Cros-Aarteil S."/>
            <person name="Calhoun S."/>
            <person name="Haridas S."/>
            <person name="Kuo A."/>
            <person name="Mondo S."/>
            <person name="Pangilinan J."/>
            <person name="Riley R."/>
            <person name="Labutti K."/>
            <person name="Andreopoulos B."/>
            <person name="Lipzen A."/>
            <person name="Chen C."/>
            <person name="Yanf M."/>
            <person name="Daum C."/>
            <person name="Ng V."/>
            <person name="Clum A."/>
            <person name="Steindorff A."/>
            <person name="Ohm R."/>
            <person name="Martin F."/>
            <person name="Silar P."/>
            <person name="Natvig D."/>
            <person name="Lalanne C."/>
            <person name="Gautier V."/>
            <person name="Ament-Velasquez S.L."/>
            <person name="Kruys A."/>
            <person name="Hutchinson M.I."/>
            <person name="Powell A.J."/>
            <person name="Barry K."/>
            <person name="Miller A.N."/>
            <person name="Grigoriev I.V."/>
            <person name="Debuchy R."/>
            <person name="Gladieux P."/>
            <person name="Thoren M.H."/>
            <person name="Johannesson H."/>
        </authorList>
    </citation>
    <scope>NUCLEOTIDE SEQUENCE</scope>
    <source>
        <strain evidence="3">CBS 540.89</strain>
    </source>
</reference>